<dbReference type="AlphaFoldDB" id="A0A0B7NCR5"/>
<gene>
    <name evidence="2" type="primary">PARPA_07224.1 scaffold 26858</name>
</gene>
<sequence length="116" mass="12636">MPTPPPSKRLDLSVVSSDNRPPTVAPEAQDYQPLADNNTAYAVRLSTHLSEPSSPAPNKRQYRAIASSGPVQEAQINGEEPPKKQARKERSCARCKQSNCKGKKSYRLCTNSPSTA</sequence>
<feature type="region of interest" description="Disordered" evidence="1">
    <location>
        <begin position="47"/>
        <end position="116"/>
    </location>
</feature>
<protein>
    <submittedName>
        <fullName evidence="2">Uncharacterized protein</fullName>
    </submittedName>
</protein>
<name>A0A0B7NCR5_9FUNG</name>
<dbReference type="Proteomes" id="UP000054107">
    <property type="component" value="Unassembled WGS sequence"/>
</dbReference>
<evidence type="ECO:0000256" key="1">
    <source>
        <dbReference type="SAM" id="MobiDB-lite"/>
    </source>
</evidence>
<accession>A0A0B7NCR5</accession>
<evidence type="ECO:0000313" key="2">
    <source>
        <dbReference type="EMBL" id="CEP13175.1"/>
    </source>
</evidence>
<feature type="compositionally biased region" description="Basic and acidic residues" evidence="1">
    <location>
        <begin position="80"/>
        <end position="92"/>
    </location>
</feature>
<keyword evidence="3" id="KW-1185">Reference proteome</keyword>
<proteinExistence type="predicted"/>
<feature type="region of interest" description="Disordered" evidence="1">
    <location>
        <begin position="1"/>
        <end position="34"/>
    </location>
</feature>
<evidence type="ECO:0000313" key="3">
    <source>
        <dbReference type="Proteomes" id="UP000054107"/>
    </source>
</evidence>
<reference evidence="2 3" key="1">
    <citation type="submission" date="2014-09" db="EMBL/GenBank/DDBJ databases">
        <authorList>
            <person name="Ellenberger Sabrina"/>
        </authorList>
    </citation>
    <scope>NUCLEOTIDE SEQUENCE [LARGE SCALE GENOMIC DNA]</scope>
    <source>
        <strain evidence="2 3">CBS 412.66</strain>
    </source>
</reference>
<dbReference type="EMBL" id="LN729400">
    <property type="protein sequence ID" value="CEP13175.1"/>
    <property type="molecule type" value="Genomic_DNA"/>
</dbReference>
<organism evidence="2 3">
    <name type="scientific">Parasitella parasitica</name>
    <dbReference type="NCBI Taxonomy" id="35722"/>
    <lineage>
        <taxon>Eukaryota</taxon>
        <taxon>Fungi</taxon>
        <taxon>Fungi incertae sedis</taxon>
        <taxon>Mucoromycota</taxon>
        <taxon>Mucoromycotina</taxon>
        <taxon>Mucoromycetes</taxon>
        <taxon>Mucorales</taxon>
        <taxon>Mucorineae</taxon>
        <taxon>Mucoraceae</taxon>
        <taxon>Parasitella</taxon>
    </lineage>
</organism>